<dbReference type="SUPFAM" id="SSF55277">
    <property type="entry name" value="GYF domain"/>
    <property type="match status" value="1"/>
</dbReference>
<dbReference type="GO" id="GO:0006898">
    <property type="term" value="P:receptor-mediated endocytosis"/>
    <property type="evidence" value="ECO:0007669"/>
    <property type="project" value="TreeGrafter"/>
</dbReference>
<reference evidence="2 3" key="2">
    <citation type="submission" date="2018-10" db="EMBL/GenBank/DDBJ databases">
        <authorList>
            <consortium name="Pathogen Informatics"/>
        </authorList>
    </citation>
    <scope>NUCLEOTIDE SEQUENCE [LARGE SCALE GENOMIC DNA]</scope>
</reference>
<name>A0A0N4UUU7_ENTVE</name>
<dbReference type="SMART" id="SM00271">
    <property type="entry name" value="DnaJ"/>
    <property type="match status" value="1"/>
</dbReference>
<dbReference type="Pfam" id="PF14237">
    <property type="entry name" value="GYF_2"/>
    <property type="match status" value="1"/>
</dbReference>
<reference evidence="4" key="1">
    <citation type="submission" date="2017-02" db="UniProtKB">
        <authorList>
            <consortium name="WormBaseParasite"/>
        </authorList>
    </citation>
    <scope>IDENTIFICATION</scope>
</reference>
<organism evidence="4">
    <name type="scientific">Enterobius vermicularis</name>
    <name type="common">Human pinworm</name>
    <dbReference type="NCBI Taxonomy" id="51028"/>
    <lineage>
        <taxon>Eukaryota</taxon>
        <taxon>Metazoa</taxon>
        <taxon>Ecdysozoa</taxon>
        <taxon>Nematoda</taxon>
        <taxon>Chromadorea</taxon>
        <taxon>Rhabditida</taxon>
        <taxon>Spirurina</taxon>
        <taxon>Oxyuridomorpha</taxon>
        <taxon>Oxyuroidea</taxon>
        <taxon>Oxyuridae</taxon>
        <taxon>Enterobius</taxon>
    </lineage>
</organism>
<sequence length="2247" mass="255136">MGIDTPDGNYNRDIACFLVTKHSWKGRYKRIFSIGTLAVSTYNPTSLEITNQWKYEDFVNIKPAPRSTAQGSDEFIIQVRSKKKSDTLRFSSENILDILTETLLHQPRFADAKTVNYKCTGYKHDWSGRRVPVILRSTVCCLQQIDNRQSVVATYKYKDIRQIVKMDNYPGGFVVDIGEQKRRHLFASENYEELISSIRNLAAEYIGITVPLVKEKLVLEDYITTRLGMCSSDEHLMSYVEFKVQKFTPRQDCPVRRLLCLSETCIVERDPPTYSVVCAHFLKTIVCLTRDNNDQQKFTIEYDTGECRIYAAAERDAILASLVDGSRASGNREIFVVGYKFDRSLRILPHKFLLDEDSELQCMRFIVSPPPGLRRYDLIRRFNANIPYNGFTYSAPQEGFFTENKGKLIVSCIDNVLCESYPANEADSLFKCEAQMHCLHRLFASKSGFQAFTAVTGIREKLGSLVVNMLNRKSEAVDYACVEMLCSLMQPMHANYELRLEQLNKQSLLSSKPFVEHLLNLIVNHVERGTGSLVIASMLDFLTYAVCAPFSETTPGDIFDSILELVAARGRHFYSLFQSPSMTIVKGAGMVMRAIIEESSPEISKQMQILSLTEGAFLKHLHMALLSTGRDLRVLTNRQLSGHLIALWIANNPDALDLLARCLPRGLLDYLDSLEQPNVSEADLLLQRNNLEQATLEAKQSHLMEQLQHMQVTLEAKLEQLLQHWNLEQKLSFLPKKEDKTQRPVVLRKRRQRVKSSVNWKMFCYQFGQDHAKANLIWNEKTREEFRRAVEDETRLLEQEKEMTGSNVQISWNHAEFQTNYASLSDEVKIGDYYLRLLLQETESTATPIHNPNEFFNNVYHRFLLSAKSEMRCLCLKALAVTYGRHYELIGPFPDSKYMISMLAKCTNASERDHLVLLISKLVLNRENVREILSAGALPLLVDLAVLAHLHTTRAQVHNQIQSNLIEAATRSENNESLEWYYTDKSGQRHGPFTFQKMKELYQEKQIFERTQVWAQGMEQWASLSSVPQFRWTLCGSSGGNTLYNFSELCAVILDLLIQMCSFFPSRDEDKCVIRPLPQIKRGLSEPVLMYQLVQLLLTYDPAIVQRVAALFLHVMEDNPFLSRLYLSGIFFFILMYNGSNVLPIARFLYHTHMKQAFRSVVAKSEFASRSVLSPLLPEACIFYLEEYGPEKFAQVFLGEFDNPEIIWNAEMRRHLIEKIALHVSDFSHRLPSNIKVLYQYCPIPSVDYPQLKDELFCHVYYLRHLCDQAKFPNWPIREPVEFLRSCLETWLEEIEKKPPAMSLEQAYKTLGLTFSEKGNRDMSLVRRAYYQLAQKYHPDKNPKGREMFEKINCAYELLTSNLASTSLDPDIQRIVICLQAQSIVYSRHAGELAPYKYAGYSYLIRTIDLQAKEDTLFVKEGGGLLCAAVELCHHTLACSPLNAEQLRRDSGLESLHSAFDRCCPMVNLSSKEEDMPVQVCFHILNCFATAARFEGCREKITDMSTVFTNVCRLLQFEHLTRLSSAAAECVCAFAVCTLLQMRLFQAGVLWQLLPHLFHYDFTLDEGGVEHTEETNKQALRNRLARSSCEALACLAGYREATPENDGVQKSLKAMLTPFVCRSMCNNTNDYVLRLLNSNVEDPYIIWDNGTRAELLDYVERHRTNKTSEIQDVAYLAPASAKHFKNDFFGAEFRSSIHAKELIVGDVFIRIYNEQPNFVLLEPKKVCMDLLEFLESSSMEIFGDAEQKKKNEEIANAQDTLIDWGVEVSENCCSLDLVENSRACLEALANVLSANIGVEILLIGHFPKLFKFLKLRNEQEIQKNSLKVISLSANNRECVNDIASSSQLSLIFGLLMQEESEMRTLVFQTMLALSSNVTIVKESLECGGLLYMLRVLLDSRASVEDRISAAEVLAKLQSDKLTGPRWSRFITRYIPPIFTDAIRDSASTALFTLQKNDPGVKWNAGGPNEKCAYENVMSGELVVGGVFLRLFIANSSWQVRHPKQFATELLERLLDCMAKPDPELEIVTKAFVALVVNHPTIADQFPAQGYLPQFCNAMSGAGPEASRSAILVLSHLAENSYCADSLSKLGCINGILKTMKNQTSMVREAAHALKCMLKHNCSELAGQMLSSGMIEYLLKLLGDDMQGVDNPAAAKAEIVDGLKNVCLDLQYGEKISLMLNKSPIWAQYRDQRHDLFLPVSRTQAIGGEDSFFSSCLNITVSGTGVAGYLTEGMFNAPSNSSVPPEIS</sequence>
<protein>
    <submittedName>
        <fullName evidence="4">J domain-containing protein</fullName>
    </submittedName>
</protein>
<dbReference type="FunFam" id="1.10.287.110:FF:000007">
    <property type="entry name" value="DnaJ (Hsp40) homolog, subfamily C, member 13"/>
    <property type="match status" value="1"/>
</dbReference>
<dbReference type="SUPFAM" id="SSF46565">
    <property type="entry name" value="Chaperone J-domain"/>
    <property type="match status" value="1"/>
</dbReference>
<dbReference type="PANTHER" id="PTHR36983:SF2">
    <property type="entry name" value="DNAJ HOMOLOG SUBFAMILY C MEMBER 13"/>
    <property type="match status" value="1"/>
</dbReference>
<dbReference type="Gene3D" id="1.25.10.10">
    <property type="entry name" value="Leucine-rich Repeat Variant"/>
    <property type="match status" value="2"/>
</dbReference>
<dbReference type="EMBL" id="UXUI01007146">
    <property type="protein sequence ID" value="VDD85748.1"/>
    <property type="molecule type" value="Genomic_DNA"/>
</dbReference>
<dbReference type="InterPro" id="IPR045802">
    <property type="entry name" value="GRV2/DNAJC13_N"/>
</dbReference>
<dbReference type="InterPro" id="IPR011989">
    <property type="entry name" value="ARM-like"/>
</dbReference>
<dbReference type="InterPro" id="IPR001623">
    <property type="entry name" value="DnaJ_domain"/>
</dbReference>
<dbReference type="CDD" id="cd06257">
    <property type="entry name" value="DnaJ"/>
    <property type="match status" value="1"/>
</dbReference>
<evidence type="ECO:0000313" key="2">
    <source>
        <dbReference type="EMBL" id="VDD85748.1"/>
    </source>
</evidence>
<dbReference type="PANTHER" id="PTHR36983">
    <property type="entry name" value="DNAJ HOMOLOG SUBFAMILY C MEMBER 13"/>
    <property type="match status" value="1"/>
</dbReference>
<evidence type="ECO:0000313" key="4">
    <source>
        <dbReference type="WBParaSite" id="EVEC_0000118301-mRNA-1"/>
    </source>
</evidence>
<dbReference type="InterPro" id="IPR044978">
    <property type="entry name" value="GRV2/DNAJC13"/>
</dbReference>
<dbReference type="GO" id="GO:2000641">
    <property type="term" value="P:regulation of early endosome to late endosome transport"/>
    <property type="evidence" value="ECO:0007669"/>
    <property type="project" value="InterPro"/>
</dbReference>
<accession>A0A0N4UUU7</accession>
<keyword evidence="3" id="KW-1185">Reference proteome</keyword>
<dbReference type="InterPro" id="IPR036869">
    <property type="entry name" value="J_dom_sf"/>
</dbReference>
<dbReference type="WBParaSite" id="EVEC_0000118301-mRNA-1">
    <property type="protein sequence ID" value="EVEC_0000118301-mRNA-1"/>
    <property type="gene ID" value="EVEC_0000118301"/>
</dbReference>
<dbReference type="InterPro" id="IPR016024">
    <property type="entry name" value="ARM-type_fold"/>
</dbReference>
<feature type="domain" description="J" evidence="1">
    <location>
        <begin position="1306"/>
        <end position="1364"/>
    </location>
</feature>
<dbReference type="GO" id="GO:0007032">
    <property type="term" value="P:endosome organization"/>
    <property type="evidence" value="ECO:0007669"/>
    <property type="project" value="InterPro"/>
</dbReference>
<dbReference type="SUPFAM" id="SSF48371">
    <property type="entry name" value="ARM repeat"/>
    <property type="match status" value="2"/>
</dbReference>
<dbReference type="STRING" id="51028.A0A0N4UUU7"/>
<evidence type="ECO:0000313" key="3">
    <source>
        <dbReference type="Proteomes" id="UP000274131"/>
    </source>
</evidence>
<dbReference type="InterPro" id="IPR035445">
    <property type="entry name" value="GYF-like_dom_sf"/>
</dbReference>
<dbReference type="Proteomes" id="UP000274131">
    <property type="component" value="Unassembled WGS sequence"/>
</dbReference>
<dbReference type="Pfam" id="PF19432">
    <property type="entry name" value="RME-8_N"/>
    <property type="match status" value="1"/>
</dbReference>
<dbReference type="Gene3D" id="1.10.287.110">
    <property type="entry name" value="DnaJ domain"/>
    <property type="match status" value="1"/>
</dbReference>
<dbReference type="OrthoDB" id="69656at2759"/>
<evidence type="ECO:0000259" key="1">
    <source>
        <dbReference type="PROSITE" id="PS50076"/>
    </source>
</evidence>
<dbReference type="GO" id="GO:0010008">
    <property type="term" value="C:endosome membrane"/>
    <property type="evidence" value="ECO:0007669"/>
    <property type="project" value="TreeGrafter"/>
</dbReference>
<proteinExistence type="predicted"/>
<dbReference type="Gene3D" id="3.30.1490.40">
    <property type="match status" value="1"/>
</dbReference>
<dbReference type="PROSITE" id="PS50076">
    <property type="entry name" value="DNAJ_2"/>
    <property type="match status" value="1"/>
</dbReference>
<dbReference type="InterPro" id="IPR025640">
    <property type="entry name" value="GYF_2"/>
</dbReference>
<dbReference type="Pfam" id="PF00226">
    <property type="entry name" value="DnaJ"/>
    <property type="match status" value="1"/>
</dbReference>
<gene>
    <name evidence="2" type="ORF">EVEC_LOCUS891</name>
</gene>